<keyword evidence="3" id="KW-0808">Transferase</keyword>
<dbReference type="InterPro" id="IPR051531">
    <property type="entry name" value="N-acetyltransferase"/>
</dbReference>
<dbReference type="AlphaFoldDB" id="A0A4Y3KN87"/>
<dbReference type="Proteomes" id="UP000320461">
    <property type="component" value="Unassembled WGS sequence"/>
</dbReference>
<proteinExistence type="predicted"/>
<keyword evidence="4" id="KW-1185">Reference proteome</keyword>
<evidence type="ECO:0000313" key="3">
    <source>
        <dbReference type="EMBL" id="GEA85871.1"/>
    </source>
</evidence>
<feature type="domain" description="N-acetyltransferase" evidence="2">
    <location>
        <begin position="15"/>
        <end position="174"/>
    </location>
</feature>
<dbReference type="GO" id="GO:0016747">
    <property type="term" value="F:acyltransferase activity, transferring groups other than amino-acyl groups"/>
    <property type="evidence" value="ECO:0007669"/>
    <property type="project" value="InterPro"/>
</dbReference>
<gene>
    <name evidence="3" type="primary">rimJ</name>
    <name evidence="3" type="ORF">CGE01nite_31220</name>
</gene>
<dbReference type="OrthoDB" id="9132139at2"/>
<dbReference type="PROSITE" id="PS51186">
    <property type="entry name" value="GNAT"/>
    <property type="match status" value="1"/>
</dbReference>
<evidence type="ECO:0000256" key="1">
    <source>
        <dbReference type="SAM" id="MobiDB-lite"/>
    </source>
</evidence>
<dbReference type="Pfam" id="PF13302">
    <property type="entry name" value="Acetyltransf_3"/>
    <property type="match status" value="1"/>
</dbReference>
<dbReference type="InterPro" id="IPR016181">
    <property type="entry name" value="Acyl_CoA_acyltransferase"/>
</dbReference>
<feature type="compositionally biased region" description="Low complexity" evidence="1">
    <location>
        <begin position="156"/>
        <end position="167"/>
    </location>
</feature>
<accession>A0A4Y3KN87</accession>
<protein>
    <submittedName>
        <fullName evidence="3">N-acetyltransferase GCN5</fullName>
    </submittedName>
</protein>
<feature type="region of interest" description="Disordered" evidence="1">
    <location>
        <begin position="153"/>
        <end position="177"/>
    </location>
</feature>
<dbReference type="RefSeq" id="WP_141371666.1">
    <property type="nucleotide sequence ID" value="NZ_BJLQ01000056.1"/>
</dbReference>
<organism evidence="3 4">
    <name type="scientific">Cellulomonas gelida</name>
    <dbReference type="NCBI Taxonomy" id="1712"/>
    <lineage>
        <taxon>Bacteria</taxon>
        <taxon>Bacillati</taxon>
        <taxon>Actinomycetota</taxon>
        <taxon>Actinomycetes</taxon>
        <taxon>Micrococcales</taxon>
        <taxon>Cellulomonadaceae</taxon>
        <taxon>Cellulomonas</taxon>
    </lineage>
</organism>
<dbReference type="PANTHER" id="PTHR43792">
    <property type="entry name" value="GNAT FAMILY, PUTATIVE (AFU_ORTHOLOGUE AFUA_3G00765)-RELATED-RELATED"/>
    <property type="match status" value="1"/>
</dbReference>
<name>A0A4Y3KN87_9CELL</name>
<sequence>MTVWELDLPLTTPRLTLRAHRATDLDDLVVFHSDPQVTRYIPWPVRTRDETRASLEAKVGWTTARPGEWITLAVEERATGTVIGEVLLKHDDEAEVGYVLRTDRQGQGLASEAVAALLDAAATSLGVTAVRAVVVDGNDASVRLLTRLGFRPVGPGPHTTEGEPTTTYHRAAVPPPR</sequence>
<dbReference type="EMBL" id="BJLQ01000056">
    <property type="protein sequence ID" value="GEA85871.1"/>
    <property type="molecule type" value="Genomic_DNA"/>
</dbReference>
<evidence type="ECO:0000313" key="4">
    <source>
        <dbReference type="Proteomes" id="UP000320461"/>
    </source>
</evidence>
<evidence type="ECO:0000259" key="2">
    <source>
        <dbReference type="PROSITE" id="PS51186"/>
    </source>
</evidence>
<comment type="caution">
    <text evidence="3">The sequence shown here is derived from an EMBL/GenBank/DDBJ whole genome shotgun (WGS) entry which is preliminary data.</text>
</comment>
<dbReference type="SUPFAM" id="SSF55729">
    <property type="entry name" value="Acyl-CoA N-acyltransferases (Nat)"/>
    <property type="match status" value="1"/>
</dbReference>
<dbReference type="InterPro" id="IPR000182">
    <property type="entry name" value="GNAT_dom"/>
</dbReference>
<dbReference type="PANTHER" id="PTHR43792:SF16">
    <property type="entry name" value="N-ACETYLTRANSFERASE DOMAIN-CONTAINING PROTEIN"/>
    <property type="match status" value="1"/>
</dbReference>
<reference evidence="3 4" key="1">
    <citation type="submission" date="2019-06" db="EMBL/GenBank/DDBJ databases">
        <title>Whole genome shotgun sequence of Cellulomonas gelida NBRC 3748.</title>
        <authorList>
            <person name="Hosoyama A."/>
            <person name="Uohara A."/>
            <person name="Ohji S."/>
            <person name="Ichikawa N."/>
        </authorList>
    </citation>
    <scope>NUCLEOTIDE SEQUENCE [LARGE SCALE GENOMIC DNA]</scope>
    <source>
        <strain evidence="3 4">NBRC 3748</strain>
    </source>
</reference>
<dbReference type="Gene3D" id="3.40.630.30">
    <property type="match status" value="1"/>
</dbReference>